<feature type="region of interest" description="Disordered" evidence="1">
    <location>
        <begin position="84"/>
        <end position="109"/>
    </location>
</feature>
<organism evidence="2 3">
    <name type="scientific">Marinobacter xestospongiae</name>
    <dbReference type="NCBI Taxonomy" id="994319"/>
    <lineage>
        <taxon>Bacteria</taxon>
        <taxon>Pseudomonadati</taxon>
        <taxon>Pseudomonadota</taxon>
        <taxon>Gammaproteobacteria</taxon>
        <taxon>Pseudomonadales</taxon>
        <taxon>Marinobacteraceae</taxon>
        <taxon>Marinobacter</taxon>
    </lineage>
</organism>
<gene>
    <name evidence="2" type="ORF">RYS15_19180</name>
</gene>
<dbReference type="EMBL" id="JAWIIJ010000020">
    <property type="protein sequence ID" value="MDV2080815.1"/>
    <property type="molecule type" value="Genomic_DNA"/>
</dbReference>
<comment type="caution">
    <text evidence="2">The sequence shown here is derived from an EMBL/GenBank/DDBJ whole genome shotgun (WGS) entry which is preliminary data.</text>
</comment>
<reference evidence="2 3" key="1">
    <citation type="submission" date="2023-10" db="EMBL/GenBank/DDBJ databases">
        <title>Characteristics and mechanism of a salt-tolerant marine origin heterotrophic nitrifying- aerobic denitrifying bacteria Marinobacter xestospongiae HN1.</title>
        <authorList>
            <person name="Qi R."/>
        </authorList>
    </citation>
    <scope>NUCLEOTIDE SEQUENCE [LARGE SCALE GENOMIC DNA]</scope>
    <source>
        <strain evidence="2 3">HN1</strain>
    </source>
</reference>
<feature type="compositionally biased region" description="Basic and acidic residues" evidence="1">
    <location>
        <begin position="88"/>
        <end position="101"/>
    </location>
</feature>
<accession>A0ABU3W2P3</accession>
<evidence type="ECO:0000313" key="3">
    <source>
        <dbReference type="Proteomes" id="UP001269819"/>
    </source>
</evidence>
<protein>
    <submittedName>
        <fullName evidence="2">DUF2894 domain-containing protein</fullName>
    </submittedName>
</protein>
<evidence type="ECO:0000256" key="1">
    <source>
        <dbReference type="SAM" id="MobiDB-lite"/>
    </source>
</evidence>
<feature type="compositionally biased region" description="Polar residues" evidence="1">
    <location>
        <begin position="145"/>
        <end position="157"/>
    </location>
</feature>
<sequence>MADTPPIDAPQDSALARARHQLTALKASDAQHLEPVRLRYLEALCQRLERRNLHQAAASERLLQAVRDCQSDVEQQRENLATAAAAKENGKAETGNREKSESGPAARRLSPLSNLVAELNLTANPVPEVKPSPLASLMGMAPSQADGTTNSAANSDQPKPLRAMTQMRQAQGHQALEQRIRDAIERTPADAGPMNPHRLVSRAIRDLQTLSPDYLQRFAGYVDTLLALEKMGRKAP</sequence>
<dbReference type="Pfam" id="PF11445">
    <property type="entry name" value="DUF2894"/>
    <property type="match status" value="1"/>
</dbReference>
<dbReference type="RefSeq" id="WP_316975169.1">
    <property type="nucleotide sequence ID" value="NZ_JAWIIJ010000020.1"/>
</dbReference>
<feature type="region of interest" description="Disordered" evidence="1">
    <location>
        <begin position="125"/>
        <end position="158"/>
    </location>
</feature>
<name>A0ABU3W2P3_9GAMM</name>
<dbReference type="InterPro" id="IPR021549">
    <property type="entry name" value="DUF2894"/>
</dbReference>
<dbReference type="Proteomes" id="UP001269819">
    <property type="component" value="Unassembled WGS sequence"/>
</dbReference>
<proteinExistence type="predicted"/>
<evidence type="ECO:0000313" key="2">
    <source>
        <dbReference type="EMBL" id="MDV2080815.1"/>
    </source>
</evidence>
<keyword evidence="3" id="KW-1185">Reference proteome</keyword>